<dbReference type="Proteomes" id="UP000188320">
    <property type="component" value="Unassembled WGS sequence"/>
</dbReference>
<accession>A0A1R1PG80</accession>
<feature type="chain" id="PRO_5010372495" evidence="1">
    <location>
        <begin position="21"/>
        <end position="230"/>
    </location>
</feature>
<keyword evidence="3" id="KW-1185">Reference proteome</keyword>
<feature type="non-terminal residue" evidence="2">
    <location>
        <position position="230"/>
    </location>
</feature>
<dbReference type="EMBL" id="LSSK01001343">
    <property type="protein sequence ID" value="OMH79984.1"/>
    <property type="molecule type" value="Genomic_DNA"/>
</dbReference>
<evidence type="ECO:0000313" key="3">
    <source>
        <dbReference type="Proteomes" id="UP000188320"/>
    </source>
</evidence>
<organism evidence="2 3">
    <name type="scientific">Zancudomyces culisetae</name>
    <name type="common">Gut fungus</name>
    <name type="synonym">Smittium culisetae</name>
    <dbReference type="NCBI Taxonomy" id="1213189"/>
    <lineage>
        <taxon>Eukaryota</taxon>
        <taxon>Fungi</taxon>
        <taxon>Fungi incertae sedis</taxon>
        <taxon>Zoopagomycota</taxon>
        <taxon>Kickxellomycotina</taxon>
        <taxon>Harpellomycetes</taxon>
        <taxon>Harpellales</taxon>
        <taxon>Legeriomycetaceae</taxon>
        <taxon>Zancudomyces</taxon>
    </lineage>
</organism>
<keyword evidence="1" id="KW-0732">Signal</keyword>
<protein>
    <submittedName>
        <fullName evidence="2">Uncharacterized protein</fullName>
    </submittedName>
</protein>
<feature type="signal peptide" evidence="1">
    <location>
        <begin position="1"/>
        <end position="20"/>
    </location>
</feature>
<evidence type="ECO:0000313" key="2">
    <source>
        <dbReference type="EMBL" id="OMH79984.1"/>
    </source>
</evidence>
<gene>
    <name evidence="2" type="ORF">AX774_g6600</name>
</gene>
<dbReference type="AlphaFoldDB" id="A0A1R1PG80"/>
<evidence type="ECO:0000256" key="1">
    <source>
        <dbReference type="SAM" id="SignalP"/>
    </source>
</evidence>
<name>A0A1R1PG80_ZANCU</name>
<comment type="caution">
    <text evidence="2">The sequence shown here is derived from an EMBL/GenBank/DDBJ whole genome shotgun (WGS) entry which is preliminary data.</text>
</comment>
<proteinExistence type="predicted"/>
<reference evidence="3" key="1">
    <citation type="submission" date="2017-01" db="EMBL/GenBank/DDBJ databases">
        <authorList>
            <person name="Wang Y."/>
            <person name="White M."/>
            <person name="Kvist S."/>
            <person name="Moncalvo J.-M."/>
        </authorList>
    </citation>
    <scope>NUCLEOTIDE SEQUENCE [LARGE SCALE GENOMIC DNA]</scope>
    <source>
        <strain evidence="3">COL-18-3</strain>
    </source>
</reference>
<sequence length="230" mass="23987">MIKCIFIAFLIILAAFRAAAVTVVVTVSTTKSTTISSPIRPSVSTTQTQITTIVVTKQNIFSLFGGTEFTAEQVATETVTPAPAPVPPVAETNSMILGNEVPVGTAPDQNPASPPTVTETITQSIPPVISTVVSIVTQPQPQAQLQVQPQVQLQGITPVINTLTVTAVLSQAVVQAVPINAPAPASQIVQMSSSPVFMLTNVDNLNAFPTSNNAVCIPLVNISSVYTLKT</sequence>